<reference evidence="1" key="1">
    <citation type="submission" date="2014-11" db="EMBL/GenBank/DDBJ databases">
        <authorList>
            <person name="Amaro Gonzalez C."/>
        </authorList>
    </citation>
    <scope>NUCLEOTIDE SEQUENCE</scope>
</reference>
<protein>
    <submittedName>
        <fullName evidence="1">Uncharacterized protein</fullName>
    </submittedName>
</protein>
<dbReference type="AlphaFoldDB" id="A0A0E9QU39"/>
<dbReference type="EMBL" id="GBXM01088812">
    <property type="protein sequence ID" value="JAH19765.1"/>
    <property type="molecule type" value="Transcribed_RNA"/>
</dbReference>
<name>A0A0E9QU39_ANGAN</name>
<accession>A0A0E9QU39</accession>
<reference evidence="1" key="2">
    <citation type="journal article" date="2015" name="Fish Shellfish Immunol.">
        <title>Early steps in the European eel (Anguilla anguilla)-Vibrio vulnificus interaction in the gills: Role of the RtxA13 toxin.</title>
        <authorList>
            <person name="Callol A."/>
            <person name="Pajuelo D."/>
            <person name="Ebbesson L."/>
            <person name="Teles M."/>
            <person name="MacKenzie S."/>
            <person name="Amaro C."/>
        </authorList>
    </citation>
    <scope>NUCLEOTIDE SEQUENCE</scope>
</reference>
<proteinExistence type="predicted"/>
<evidence type="ECO:0000313" key="1">
    <source>
        <dbReference type="EMBL" id="JAH19765.1"/>
    </source>
</evidence>
<sequence length="30" mass="3390">MKRALIPPICTALLQTIKFPANRCEFVDCP</sequence>
<organism evidence="1">
    <name type="scientific">Anguilla anguilla</name>
    <name type="common">European freshwater eel</name>
    <name type="synonym">Muraena anguilla</name>
    <dbReference type="NCBI Taxonomy" id="7936"/>
    <lineage>
        <taxon>Eukaryota</taxon>
        <taxon>Metazoa</taxon>
        <taxon>Chordata</taxon>
        <taxon>Craniata</taxon>
        <taxon>Vertebrata</taxon>
        <taxon>Euteleostomi</taxon>
        <taxon>Actinopterygii</taxon>
        <taxon>Neopterygii</taxon>
        <taxon>Teleostei</taxon>
        <taxon>Anguilliformes</taxon>
        <taxon>Anguillidae</taxon>
        <taxon>Anguilla</taxon>
    </lineage>
</organism>